<evidence type="ECO:0000256" key="1">
    <source>
        <dbReference type="SAM" id="Phobius"/>
    </source>
</evidence>
<reference evidence="3" key="1">
    <citation type="journal article" date="2015" name="BMC Genomics">
        <title>Draft genome of a commonly misdiagnosed multidrug resistant pathogen Candida auris.</title>
        <authorList>
            <person name="Chatterjee S."/>
            <person name="Alampalli S.V."/>
            <person name="Nageshan R.K."/>
            <person name="Chettiar S.T."/>
            <person name="Joshi S."/>
            <person name="Tatu U.S."/>
        </authorList>
    </citation>
    <scope>NUCLEOTIDE SEQUENCE [LARGE SCALE GENOMIC DNA]</scope>
    <source>
        <strain evidence="3">6684</strain>
    </source>
</reference>
<proteinExistence type="predicted"/>
<sequence length="41" mass="4604">MSENESTVIFDPEFSYMKNSKWKGIILVGLMAIVIHGPALH</sequence>
<evidence type="ECO:0000313" key="3">
    <source>
        <dbReference type="Proteomes" id="UP000037122"/>
    </source>
</evidence>
<accession>A0A0L0P0C9</accession>
<gene>
    <name evidence="2" type="ORF">QG37_03555</name>
</gene>
<dbReference type="Proteomes" id="UP000037122">
    <property type="component" value="Unassembled WGS sequence"/>
</dbReference>
<keyword evidence="1" id="KW-0472">Membrane</keyword>
<keyword evidence="1" id="KW-0812">Transmembrane</keyword>
<keyword evidence="1" id="KW-1133">Transmembrane helix</keyword>
<feature type="transmembrane region" description="Helical" evidence="1">
    <location>
        <begin position="22"/>
        <end position="40"/>
    </location>
</feature>
<organism evidence="2 3">
    <name type="scientific">Candidozyma auris</name>
    <name type="common">Yeast</name>
    <name type="synonym">Candida auris</name>
    <dbReference type="NCBI Taxonomy" id="498019"/>
    <lineage>
        <taxon>Eukaryota</taxon>
        <taxon>Fungi</taxon>
        <taxon>Dikarya</taxon>
        <taxon>Ascomycota</taxon>
        <taxon>Saccharomycotina</taxon>
        <taxon>Pichiomycetes</taxon>
        <taxon>Metschnikowiaceae</taxon>
        <taxon>Candidozyma</taxon>
    </lineage>
</organism>
<dbReference type="EMBL" id="LGST01000023">
    <property type="protein sequence ID" value="KND99420.1"/>
    <property type="molecule type" value="Genomic_DNA"/>
</dbReference>
<dbReference type="VEuPathDB" id="FungiDB:QG37_03555"/>
<evidence type="ECO:0000313" key="2">
    <source>
        <dbReference type="EMBL" id="KND99420.1"/>
    </source>
</evidence>
<dbReference type="AlphaFoldDB" id="A0A0L0P0C9"/>
<protein>
    <submittedName>
        <fullName evidence="2">Uncharacterized protein</fullName>
    </submittedName>
</protein>
<comment type="caution">
    <text evidence="2">The sequence shown here is derived from an EMBL/GenBank/DDBJ whole genome shotgun (WGS) entry which is preliminary data.</text>
</comment>
<name>A0A0L0P0C9_CANAR</name>